<evidence type="ECO:0000313" key="6">
    <source>
        <dbReference type="EMBL" id="KAK4132522.1"/>
    </source>
</evidence>
<comment type="similarity">
    <text evidence="1">Belongs to the cytochrome P450 family.</text>
</comment>
<accession>A0AAN6UGD4</accession>
<dbReference type="InterPro" id="IPR001128">
    <property type="entry name" value="Cyt_P450"/>
</dbReference>
<feature type="binding site" description="axial binding residue" evidence="5">
    <location>
        <position position="501"/>
    </location>
    <ligand>
        <name>heme</name>
        <dbReference type="ChEBI" id="CHEBI:30413"/>
    </ligand>
    <ligandPart>
        <name>Fe</name>
        <dbReference type="ChEBI" id="CHEBI:18248"/>
    </ligandPart>
</feature>
<dbReference type="PRINTS" id="PR00463">
    <property type="entry name" value="EP450I"/>
</dbReference>
<reference evidence="6" key="2">
    <citation type="submission" date="2023-05" db="EMBL/GenBank/DDBJ databases">
        <authorList>
            <consortium name="Lawrence Berkeley National Laboratory"/>
            <person name="Steindorff A."/>
            <person name="Hensen N."/>
            <person name="Bonometti L."/>
            <person name="Westerberg I."/>
            <person name="Brannstrom I.O."/>
            <person name="Guillou S."/>
            <person name="Cros-Aarteil S."/>
            <person name="Calhoun S."/>
            <person name="Haridas S."/>
            <person name="Kuo A."/>
            <person name="Mondo S."/>
            <person name="Pangilinan J."/>
            <person name="Riley R."/>
            <person name="Labutti K."/>
            <person name="Andreopoulos B."/>
            <person name="Lipzen A."/>
            <person name="Chen C."/>
            <person name="Yanf M."/>
            <person name="Daum C."/>
            <person name="Ng V."/>
            <person name="Clum A."/>
            <person name="Ohm R."/>
            <person name="Martin F."/>
            <person name="Silar P."/>
            <person name="Natvig D."/>
            <person name="Lalanne C."/>
            <person name="Gautier V."/>
            <person name="Ament-Velasquez S.L."/>
            <person name="Kruys A."/>
            <person name="Hutchinson M.I."/>
            <person name="Powell A.J."/>
            <person name="Barry K."/>
            <person name="Miller A.N."/>
            <person name="Grigoriev I.V."/>
            <person name="Debuchy R."/>
            <person name="Gladieux P."/>
            <person name="Thoren M.H."/>
            <person name="Johannesson H."/>
        </authorList>
    </citation>
    <scope>NUCLEOTIDE SEQUENCE</scope>
    <source>
        <strain evidence="6">CBS 123565</strain>
    </source>
</reference>
<dbReference type="InterPro" id="IPR050121">
    <property type="entry name" value="Cytochrome_P450_monoxygenase"/>
</dbReference>
<dbReference type="InterPro" id="IPR036396">
    <property type="entry name" value="Cyt_P450_sf"/>
</dbReference>
<dbReference type="SUPFAM" id="SSF48264">
    <property type="entry name" value="Cytochrome P450"/>
    <property type="match status" value="1"/>
</dbReference>
<keyword evidence="2 5" id="KW-0349">Heme</keyword>
<keyword evidence="4 5" id="KW-0408">Iron</keyword>
<keyword evidence="7" id="KW-1185">Reference proteome</keyword>
<dbReference type="CDD" id="cd11069">
    <property type="entry name" value="CYP_FUM15-like"/>
    <property type="match status" value="1"/>
</dbReference>
<reference evidence="6" key="1">
    <citation type="journal article" date="2023" name="Mol. Phylogenet. Evol.">
        <title>Genome-scale phylogeny and comparative genomics of the fungal order Sordariales.</title>
        <authorList>
            <person name="Hensen N."/>
            <person name="Bonometti L."/>
            <person name="Westerberg I."/>
            <person name="Brannstrom I.O."/>
            <person name="Guillou S."/>
            <person name="Cros-Aarteil S."/>
            <person name="Calhoun S."/>
            <person name="Haridas S."/>
            <person name="Kuo A."/>
            <person name="Mondo S."/>
            <person name="Pangilinan J."/>
            <person name="Riley R."/>
            <person name="LaButti K."/>
            <person name="Andreopoulos B."/>
            <person name="Lipzen A."/>
            <person name="Chen C."/>
            <person name="Yan M."/>
            <person name="Daum C."/>
            <person name="Ng V."/>
            <person name="Clum A."/>
            <person name="Steindorff A."/>
            <person name="Ohm R.A."/>
            <person name="Martin F."/>
            <person name="Silar P."/>
            <person name="Natvig D.O."/>
            <person name="Lalanne C."/>
            <person name="Gautier V."/>
            <person name="Ament-Velasquez S.L."/>
            <person name="Kruys A."/>
            <person name="Hutchinson M.I."/>
            <person name="Powell A.J."/>
            <person name="Barry K."/>
            <person name="Miller A.N."/>
            <person name="Grigoriev I.V."/>
            <person name="Debuchy R."/>
            <person name="Gladieux P."/>
            <person name="Hiltunen Thoren M."/>
            <person name="Johannesson H."/>
        </authorList>
    </citation>
    <scope>NUCLEOTIDE SEQUENCE</scope>
    <source>
        <strain evidence="6">CBS 123565</strain>
    </source>
</reference>
<dbReference type="AlphaFoldDB" id="A0AAN6UGD4"/>
<dbReference type="EMBL" id="MU853417">
    <property type="protein sequence ID" value="KAK4132522.1"/>
    <property type="molecule type" value="Genomic_DNA"/>
</dbReference>
<dbReference type="PANTHER" id="PTHR24305">
    <property type="entry name" value="CYTOCHROME P450"/>
    <property type="match status" value="1"/>
</dbReference>
<dbReference type="Gene3D" id="1.10.630.10">
    <property type="entry name" value="Cytochrome P450"/>
    <property type="match status" value="1"/>
</dbReference>
<protein>
    <submittedName>
        <fullName evidence="6">Cytochrome P450 78A3</fullName>
    </submittedName>
</protein>
<proteinExistence type="inferred from homology"/>
<dbReference type="GO" id="GO:0005506">
    <property type="term" value="F:iron ion binding"/>
    <property type="evidence" value="ECO:0007669"/>
    <property type="project" value="InterPro"/>
</dbReference>
<comment type="cofactor">
    <cofactor evidence="5">
        <name>heme</name>
        <dbReference type="ChEBI" id="CHEBI:30413"/>
    </cofactor>
</comment>
<dbReference type="GO" id="GO:0020037">
    <property type="term" value="F:heme binding"/>
    <property type="evidence" value="ECO:0007669"/>
    <property type="project" value="InterPro"/>
</dbReference>
<evidence type="ECO:0000256" key="5">
    <source>
        <dbReference type="PIRSR" id="PIRSR602401-1"/>
    </source>
</evidence>
<evidence type="ECO:0000256" key="4">
    <source>
        <dbReference type="ARBA" id="ARBA00023004"/>
    </source>
</evidence>
<gene>
    <name evidence="6" type="ORF">BT67DRAFT_463583</name>
</gene>
<dbReference type="PANTHER" id="PTHR24305:SF166">
    <property type="entry name" value="CYTOCHROME P450 12A4, MITOCHONDRIAL-RELATED"/>
    <property type="match status" value="1"/>
</dbReference>
<evidence type="ECO:0000256" key="1">
    <source>
        <dbReference type="ARBA" id="ARBA00010617"/>
    </source>
</evidence>
<evidence type="ECO:0000256" key="2">
    <source>
        <dbReference type="ARBA" id="ARBA00022617"/>
    </source>
</evidence>
<dbReference type="Pfam" id="PF00067">
    <property type="entry name" value="p450"/>
    <property type="match status" value="1"/>
</dbReference>
<dbReference type="Proteomes" id="UP001304895">
    <property type="component" value="Unassembled WGS sequence"/>
</dbReference>
<dbReference type="GO" id="GO:0004497">
    <property type="term" value="F:monooxygenase activity"/>
    <property type="evidence" value="ECO:0007669"/>
    <property type="project" value="InterPro"/>
</dbReference>
<dbReference type="InterPro" id="IPR002401">
    <property type="entry name" value="Cyt_P450_E_grp-I"/>
</dbReference>
<sequence>MFHVSSFWLAPAITATPATAIVLAIQAKRTLHPLALAPGLGISVWHALKVTWVVAFLGYRVVWRSFIFPIYFSKLRNIPTVPGVPLLGQFVTIISRECGVPQRRWHRKHGPIIRYYFPFGSERLSVADDALLKYITVTDPYNFPKPARAAQWMQRILGKGILLAEGRNHALQRKALTYGFSTQSIYELMAAFWEKSLLLGDILRQQMEDAGETTRSIEVLEWANRCTLDIIGRAGFGIEIDCLRDQHAPIRVAYQKVFNFGFFSRALHGLQAFFPWSKHLKSQMNRDMEDAQKIILDKATEVITARIEGSKNSKSSRGKDILALMAEENLRLETQGKPAMSKETMRDQVMTFLGAGHDTTATALVWTLHLLSIHPKIQTRLRDEIRQYMPYLFDKDCRHDPVKLDMVNPDALPYLNNVCREALRYIPPIPMTVREVRNEFTFGDYTIPAGTIIYILANAINRLEYFWGETADDFDPDRWDKLPETAGTNAFMTFLQGPRGCVGRKFAETEMKVLLCSLLSIFEFERDYQTPDPERW</sequence>
<comment type="caution">
    <text evidence="6">The sequence shown here is derived from an EMBL/GenBank/DDBJ whole genome shotgun (WGS) entry which is preliminary data.</text>
</comment>
<evidence type="ECO:0000313" key="7">
    <source>
        <dbReference type="Proteomes" id="UP001304895"/>
    </source>
</evidence>
<dbReference type="PRINTS" id="PR00385">
    <property type="entry name" value="P450"/>
</dbReference>
<dbReference type="GO" id="GO:0016705">
    <property type="term" value="F:oxidoreductase activity, acting on paired donors, with incorporation or reduction of molecular oxygen"/>
    <property type="evidence" value="ECO:0007669"/>
    <property type="project" value="InterPro"/>
</dbReference>
<name>A0AAN6UGD4_9PEZI</name>
<evidence type="ECO:0000256" key="3">
    <source>
        <dbReference type="ARBA" id="ARBA00022723"/>
    </source>
</evidence>
<keyword evidence="3 5" id="KW-0479">Metal-binding</keyword>
<organism evidence="6 7">
    <name type="scientific">Trichocladium antarcticum</name>
    <dbReference type="NCBI Taxonomy" id="1450529"/>
    <lineage>
        <taxon>Eukaryota</taxon>
        <taxon>Fungi</taxon>
        <taxon>Dikarya</taxon>
        <taxon>Ascomycota</taxon>
        <taxon>Pezizomycotina</taxon>
        <taxon>Sordariomycetes</taxon>
        <taxon>Sordariomycetidae</taxon>
        <taxon>Sordariales</taxon>
        <taxon>Chaetomiaceae</taxon>
        <taxon>Trichocladium</taxon>
    </lineage>
</organism>